<protein>
    <recommendedName>
        <fullName evidence="6">Major facilitator superfamily (MFS) profile domain-containing protein</fullName>
    </recommendedName>
</protein>
<comment type="caution">
    <text evidence="4">The sequence shown here is derived from an EMBL/GenBank/DDBJ whole genome shotgun (WGS) entry which is preliminary data.</text>
</comment>
<evidence type="ECO:0000256" key="2">
    <source>
        <dbReference type="ARBA" id="ARBA00006727"/>
    </source>
</evidence>
<reference evidence="4" key="1">
    <citation type="submission" date="2023-08" db="EMBL/GenBank/DDBJ databases">
        <title>Black Yeasts Isolated from many extreme environments.</title>
        <authorList>
            <person name="Coleine C."/>
            <person name="Stajich J.E."/>
            <person name="Selbmann L."/>
        </authorList>
    </citation>
    <scope>NUCLEOTIDE SEQUENCE</scope>
    <source>
        <strain evidence="4">CCFEE 5810</strain>
    </source>
</reference>
<feature type="transmembrane region" description="Helical" evidence="3">
    <location>
        <begin position="248"/>
        <end position="270"/>
    </location>
</feature>
<feature type="transmembrane region" description="Helical" evidence="3">
    <location>
        <begin position="355"/>
        <end position="379"/>
    </location>
</feature>
<keyword evidence="3" id="KW-1133">Transmembrane helix</keyword>
<dbReference type="PANTHER" id="PTHR11360:SF287">
    <property type="entry name" value="MFS MONOCARBOXYLATE TRANSPORTER"/>
    <property type="match status" value="1"/>
</dbReference>
<dbReference type="GO" id="GO:0022857">
    <property type="term" value="F:transmembrane transporter activity"/>
    <property type="evidence" value="ECO:0007669"/>
    <property type="project" value="InterPro"/>
</dbReference>
<dbReference type="Pfam" id="PF07690">
    <property type="entry name" value="MFS_1"/>
    <property type="match status" value="1"/>
</dbReference>
<feature type="transmembrane region" description="Helical" evidence="3">
    <location>
        <begin position="524"/>
        <end position="544"/>
    </location>
</feature>
<dbReference type="GO" id="GO:0016020">
    <property type="term" value="C:membrane"/>
    <property type="evidence" value="ECO:0007669"/>
    <property type="project" value="UniProtKB-SubCell"/>
</dbReference>
<sequence length="550" mass="59721">MIFKFHVRNRDSEAPPHTAEDACMKEIRSKVQELLSPSNIASLDASTSEHGKTTPSPNLVMPTTLNVVVHDCKSDRYFQTFEVEMSGVEFKEAQKLVDDVVSKCKEVDETNTMVGQPHEIAVELASPHDMYLGEEESREASNLPPVDGGRDAWLALAGAFCLEALIWGFPYCYGIFQTYYSTHEPFASEPAGIATISTTATAIMFMSAPGVALFVQRYPRLRRVASLVGLVVTCVALIAASFCNSTAGLLATQGVLFAVGGLFLYFPAMYVIDEWFVARKGLAFGVVWTGTGFSGAVVPWLLQWLLNDYGFRTTLRVWAVVVAVLSLPSIYFLKNRLPVTRTRTSRPMDWSFLKAAPFWIFQFGNVTMSLAYFLPSLWLPSFARSMGMPSFSGPLAVCLVNVAACFGYLLQGQLVDRYHVTIAIFMSVAGSVISIFLFWGFATTQPMLYIFALIWGLSGGGFTANWAGCATALKTSSNSLDTSMLISLMCVGKGIGSVVTGPISEALLQVGPWHGAPFAYGSQYGPVIVFTGATAMLGGTACLGKALKLL</sequence>
<dbReference type="SUPFAM" id="SSF103473">
    <property type="entry name" value="MFS general substrate transporter"/>
    <property type="match status" value="1"/>
</dbReference>
<name>A0AAN7W163_9PEZI</name>
<dbReference type="AlphaFoldDB" id="A0AAN7W163"/>
<feature type="transmembrane region" description="Helical" evidence="3">
    <location>
        <begin position="448"/>
        <end position="473"/>
    </location>
</feature>
<feature type="transmembrane region" description="Helical" evidence="3">
    <location>
        <begin position="152"/>
        <end position="171"/>
    </location>
</feature>
<dbReference type="EMBL" id="JAVRQU010000032">
    <property type="protein sequence ID" value="KAK5689417.1"/>
    <property type="molecule type" value="Genomic_DNA"/>
</dbReference>
<feature type="transmembrane region" description="Helical" evidence="3">
    <location>
        <begin position="282"/>
        <end position="303"/>
    </location>
</feature>
<feature type="transmembrane region" description="Helical" evidence="3">
    <location>
        <begin position="485"/>
        <end position="504"/>
    </location>
</feature>
<evidence type="ECO:0000256" key="3">
    <source>
        <dbReference type="SAM" id="Phobius"/>
    </source>
</evidence>
<dbReference type="InterPro" id="IPR050327">
    <property type="entry name" value="Proton-linked_MCT"/>
</dbReference>
<dbReference type="Proteomes" id="UP001310594">
    <property type="component" value="Unassembled WGS sequence"/>
</dbReference>
<keyword evidence="3" id="KW-0812">Transmembrane</keyword>
<keyword evidence="3" id="KW-0472">Membrane</keyword>
<feature type="transmembrane region" description="Helical" evidence="3">
    <location>
        <begin position="391"/>
        <end position="410"/>
    </location>
</feature>
<feature type="transmembrane region" description="Helical" evidence="3">
    <location>
        <begin position="191"/>
        <end position="215"/>
    </location>
</feature>
<evidence type="ECO:0008006" key="6">
    <source>
        <dbReference type="Google" id="ProtNLM"/>
    </source>
</evidence>
<organism evidence="4 5">
    <name type="scientific">Elasticomyces elasticus</name>
    <dbReference type="NCBI Taxonomy" id="574655"/>
    <lineage>
        <taxon>Eukaryota</taxon>
        <taxon>Fungi</taxon>
        <taxon>Dikarya</taxon>
        <taxon>Ascomycota</taxon>
        <taxon>Pezizomycotina</taxon>
        <taxon>Dothideomycetes</taxon>
        <taxon>Dothideomycetidae</taxon>
        <taxon>Mycosphaerellales</taxon>
        <taxon>Teratosphaeriaceae</taxon>
        <taxon>Elasticomyces</taxon>
    </lineage>
</organism>
<dbReference type="InterPro" id="IPR036259">
    <property type="entry name" value="MFS_trans_sf"/>
</dbReference>
<dbReference type="InterPro" id="IPR011701">
    <property type="entry name" value="MFS"/>
</dbReference>
<comment type="similarity">
    <text evidence="2">Belongs to the major facilitator superfamily. Monocarboxylate porter (TC 2.A.1.13) family.</text>
</comment>
<feature type="transmembrane region" description="Helical" evidence="3">
    <location>
        <begin position="422"/>
        <end position="442"/>
    </location>
</feature>
<feature type="transmembrane region" description="Helical" evidence="3">
    <location>
        <begin position="315"/>
        <end position="334"/>
    </location>
</feature>
<evidence type="ECO:0000313" key="5">
    <source>
        <dbReference type="Proteomes" id="UP001310594"/>
    </source>
</evidence>
<comment type="subcellular location">
    <subcellularLocation>
        <location evidence="1">Membrane</location>
        <topology evidence="1">Multi-pass membrane protein</topology>
    </subcellularLocation>
</comment>
<accession>A0AAN7W163</accession>
<feature type="transmembrane region" description="Helical" evidence="3">
    <location>
        <begin position="224"/>
        <end position="242"/>
    </location>
</feature>
<dbReference type="Gene3D" id="1.20.1250.20">
    <property type="entry name" value="MFS general substrate transporter like domains"/>
    <property type="match status" value="1"/>
</dbReference>
<evidence type="ECO:0000256" key="1">
    <source>
        <dbReference type="ARBA" id="ARBA00004141"/>
    </source>
</evidence>
<dbReference type="PANTHER" id="PTHR11360">
    <property type="entry name" value="MONOCARBOXYLATE TRANSPORTER"/>
    <property type="match status" value="1"/>
</dbReference>
<evidence type="ECO:0000313" key="4">
    <source>
        <dbReference type="EMBL" id="KAK5689417.1"/>
    </source>
</evidence>
<proteinExistence type="inferred from homology"/>
<gene>
    <name evidence="4" type="ORF">LTR97_012891</name>
</gene>